<comment type="caution">
    <text evidence="2">The sequence shown here is derived from an EMBL/GenBank/DDBJ whole genome shotgun (WGS) entry which is preliminary data.</text>
</comment>
<keyword evidence="3" id="KW-1185">Reference proteome</keyword>
<sequence length="176" mass="19955">MGTHVERIEPLAGRERLLAFRWVSFIMVLPAAGAMVLICLIHGVTEALVHRWPGALVFALVMMVAPLAFVTVFTFPHPHADRERVSLLVDEEGVYLGGRRPYRIAWADLAEVALITRRGIGDVYFVAFRRHGAKRKANYLKWRPRRRCVGAAPFDSVERAVREHAPTMWITSVTVR</sequence>
<feature type="transmembrane region" description="Helical" evidence="1">
    <location>
        <begin position="20"/>
        <end position="43"/>
    </location>
</feature>
<gene>
    <name evidence="2" type="ORF">CLV71_104239</name>
</gene>
<dbReference type="OrthoDB" id="3823473at2"/>
<dbReference type="RefSeq" id="WP_133902800.1">
    <property type="nucleotide sequence ID" value="NZ_SOCP01000004.1"/>
</dbReference>
<protein>
    <submittedName>
        <fullName evidence="2">Uncharacterized protein</fullName>
    </submittedName>
</protein>
<evidence type="ECO:0000313" key="3">
    <source>
        <dbReference type="Proteomes" id="UP000294927"/>
    </source>
</evidence>
<feature type="transmembrane region" description="Helical" evidence="1">
    <location>
        <begin position="55"/>
        <end position="75"/>
    </location>
</feature>
<accession>A0A4V3FU43</accession>
<keyword evidence="1" id="KW-1133">Transmembrane helix</keyword>
<name>A0A4V3FU43_9PSEU</name>
<dbReference type="AlphaFoldDB" id="A0A4V3FU43"/>
<dbReference type="EMBL" id="SOCP01000004">
    <property type="protein sequence ID" value="TDV53771.1"/>
    <property type="molecule type" value="Genomic_DNA"/>
</dbReference>
<evidence type="ECO:0000313" key="2">
    <source>
        <dbReference type="EMBL" id="TDV53771.1"/>
    </source>
</evidence>
<dbReference type="Proteomes" id="UP000294927">
    <property type="component" value="Unassembled WGS sequence"/>
</dbReference>
<evidence type="ECO:0000256" key="1">
    <source>
        <dbReference type="SAM" id="Phobius"/>
    </source>
</evidence>
<organism evidence="2 3">
    <name type="scientific">Actinophytocola oryzae</name>
    <dbReference type="NCBI Taxonomy" id="502181"/>
    <lineage>
        <taxon>Bacteria</taxon>
        <taxon>Bacillati</taxon>
        <taxon>Actinomycetota</taxon>
        <taxon>Actinomycetes</taxon>
        <taxon>Pseudonocardiales</taxon>
        <taxon>Pseudonocardiaceae</taxon>
    </lineage>
</organism>
<keyword evidence="1" id="KW-0472">Membrane</keyword>
<proteinExistence type="predicted"/>
<reference evidence="2 3" key="1">
    <citation type="submission" date="2019-03" db="EMBL/GenBank/DDBJ databases">
        <title>Genomic Encyclopedia of Archaeal and Bacterial Type Strains, Phase II (KMG-II): from individual species to whole genera.</title>
        <authorList>
            <person name="Goeker M."/>
        </authorList>
    </citation>
    <scope>NUCLEOTIDE SEQUENCE [LARGE SCALE GENOMIC DNA]</scope>
    <source>
        <strain evidence="2 3">DSM 45499</strain>
    </source>
</reference>
<keyword evidence="1" id="KW-0812">Transmembrane</keyword>